<dbReference type="AlphaFoldDB" id="A0A1I8B6L8"/>
<evidence type="ECO:0000256" key="1">
    <source>
        <dbReference type="SAM" id="SignalP"/>
    </source>
</evidence>
<evidence type="ECO:0000313" key="2">
    <source>
        <dbReference type="Proteomes" id="UP000095281"/>
    </source>
</evidence>
<accession>A0A1I8B6L8</accession>
<keyword evidence="1" id="KW-0732">Signal</keyword>
<dbReference type="Proteomes" id="UP000095281">
    <property type="component" value="Unplaced"/>
</dbReference>
<name>A0A1I8B6L8_MELHA</name>
<reference evidence="3" key="1">
    <citation type="submission" date="2016-11" db="UniProtKB">
        <authorList>
            <consortium name="WormBaseParasite"/>
        </authorList>
    </citation>
    <scope>IDENTIFICATION</scope>
</reference>
<proteinExistence type="predicted"/>
<protein>
    <submittedName>
        <fullName evidence="3">DUF148 domain-containing protein</fullName>
    </submittedName>
</protein>
<feature type="signal peptide" evidence="1">
    <location>
        <begin position="1"/>
        <end position="18"/>
    </location>
</feature>
<keyword evidence="2" id="KW-1185">Reference proteome</keyword>
<dbReference type="WBParaSite" id="MhA1_Contig1447.frz3.gene2">
    <property type="protein sequence ID" value="MhA1_Contig1447.frz3.gene2"/>
    <property type="gene ID" value="MhA1_Contig1447.frz3.gene2"/>
</dbReference>
<evidence type="ECO:0000313" key="3">
    <source>
        <dbReference type="WBParaSite" id="MhA1_Contig1447.frz3.gene2"/>
    </source>
</evidence>
<organism evidence="2 3">
    <name type="scientific">Meloidogyne hapla</name>
    <name type="common">Root-knot nematode worm</name>
    <dbReference type="NCBI Taxonomy" id="6305"/>
    <lineage>
        <taxon>Eukaryota</taxon>
        <taxon>Metazoa</taxon>
        <taxon>Ecdysozoa</taxon>
        <taxon>Nematoda</taxon>
        <taxon>Chromadorea</taxon>
        <taxon>Rhabditida</taxon>
        <taxon>Tylenchina</taxon>
        <taxon>Tylenchomorpha</taxon>
        <taxon>Tylenchoidea</taxon>
        <taxon>Meloidogynidae</taxon>
        <taxon>Meloidogyninae</taxon>
        <taxon>Meloidogyne</taxon>
    </lineage>
</organism>
<feature type="chain" id="PRO_5009315511" evidence="1">
    <location>
        <begin position="19"/>
        <end position="147"/>
    </location>
</feature>
<sequence length="147" mass="17575">MLLIKLILFSLFISPLDSSGFDLENEINEFLLKNNNLNENIEDSSFSPFEYCFRKSFPFIEEKINKIINYFREIVNNNENNLKELINNPKEKFQQIERINGFDSVQKEIGSENNKKRITLSFIIKEMHVRENYSRRILIKMKENNSE</sequence>